<protein>
    <submittedName>
        <fullName evidence="2">Uncharacterized protein</fullName>
    </submittedName>
</protein>
<feature type="transmembrane region" description="Helical" evidence="1">
    <location>
        <begin position="52"/>
        <end position="74"/>
    </location>
</feature>
<reference evidence="2 3" key="1">
    <citation type="submission" date="2007-08" db="EMBL/GenBank/DDBJ databases">
        <title>Complete sequence of Roseiflexus castenholzii DSM 13941.</title>
        <authorList>
            <consortium name="US DOE Joint Genome Institute"/>
            <person name="Copeland A."/>
            <person name="Lucas S."/>
            <person name="Lapidus A."/>
            <person name="Barry K."/>
            <person name="Glavina del Rio T."/>
            <person name="Dalin E."/>
            <person name="Tice H."/>
            <person name="Pitluck S."/>
            <person name="Thompson L.S."/>
            <person name="Brettin T."/>
            <person name="Bruce D."/>
            <person name="Detter J.C."/>
            <person name="Han C."/>
            <person name="Tapia R."/>
            <person name="Schmutz J."/>
            <person name="Larimer F."/>
            <person name="Land M."/>
            <person name="Hauser L."/>
            <person name="Kyrpides N."/>
            <person name="Mikhailova N."/>
            <person name="Bryant D.A."/>
            <person name="Hanada S."/>
            <person name="Tsukatani Y."/>
            <person name="Richardson P."/>
        </authorList>
    </citation>
    <scope>NUCLEOTIDE SEQUENCE [LARGE SCALE GENOMIC DNA]</scope>
    <source>
        <strain evidence="3">DSM 13941 / HLO8</strain>
    </source>
</reference>
<dbReference type="HOGENOM" id="CLU_1000704_0_0_0"/>
<keyword evidence="3" id="KW-1185">Reference proteome</keyword>
<sequence>MTPAELLSFLGLAWSRLLLFPGGICLIIAVWLAEAFAQRPTSQGLRSFPTAWLSAPLPASAVALPWLGVALLPLPGAVALSRPIDLATVIALLEWPRLLAISTDLQYGNRARGVQRLAAALNGYPPLILALVLLSLGTGTLEVAGLLRIPDGATPLWQAVWFWLGAGALILALPPLIEIGPFALDAPDELRPGLRLRMLGIILIAALPGVALLTRDGADEWWRTALPPLTLGGALWIVHRSARLQSALRWARIYLGYDLLLALALLAAGLLALQARLA</sequence>
<keyword evidence="1" id="KW-1133">Transmembrane helix</keyword>
<evidence type="ECO:0000256" key="1">
    <source>
        <dbReference type="SAM" id="Phobius"/>
    </source>
</evidence>
<feature type="transmembrane region" description="Helical" evidence="1">
    <location>
        <begin position="161"/>
        <end position="184"/>
    </location>
</feature>
<name>A7NG08_ROSCS</name>
<gene>
    <name evidence="2" type="ordered locus">Rcas_0262</name>
</gene>
<organism evidence="2 3">
    <name type="scientific">Roseiflexus castenholzii (strain DSM 13941 / HLO8)</name>
    <dbReference type="NCBI Taxonomy" id="383372"/>
    <lineage>
        <taxon>Bacteria</taxon>
        <taxon>Bacillati</taxon>
        <taxon>Chloroflexota</taxon>
        <taxon>Chloroflexia</taxon>
        <taxon>Chloroflexales</taxon>
        <taxon>Roseiflexineae</taxon>
        <taxon>Roseiflexaceae</taxon>
        <taxon>Roseiflexus</taxon>
    </lineage>
</organism>
<feature type="transmembrane region" description="Helical" evidence="1">
    <location>
        <begin position="127"/>
        <end position="149"/>
    </location>
</feature>
<evidence type="ECO:0000313" key="2">
    <source>
        <dbReference type="EMBL" id="ABU56395.1"/>
    </source>
</evidence>
<keyword evidence="1" id="KW-0812">Transmembrane</keyword>
<dbReference type="STRING" id="383372.Rcas_0262"/>
<dbReference type="Proteomes" id="UP000000263">
    <property type="component" value="Chromosome"/>
</dbReference>
<dbReference type="AlphaFoldDB" id="A7NG08"/>
<accession>A7NG08</accession>
<proteinExistence type="predicted"/>
<feature type="transmembrane region" description="Helical" evidence="1">
    <location>
        <begin position="6"/>
        <end position="32"/>
    </location>
</feature>
<feature type="transmembrane region" description="Helical" evidence="1">
    <location>
        <begin position="259"/>
        <end position="277"/>
    </location>
</feature>
<evidence type="ECO:0000313" key="3">
    <source>
        <dbReference type="Proteomes" id="UP000000263"/>
    </source>
</evidence>
<dbReference type="KEGG" id="rca:Rcas_0262"/>
<feature type="transmembrane region" description="Helical" evidence="1">
    <location>
        <begin position="196"/>
        <end position="215"/>
    </location>
</feature>
<dbReference type="EMBL" id="CP000804">
    <property type="protein sequence ID" value="ABU56395.1"/>
    <property type="molecule type" value="Genomic_DNA"/>
</dbReference>
<keyword evidence="1" id="KW-0472">Membrane</keyword>
<dbReference type="RefSeq" id="WP_011997799.1">
    <property type="nucleotide sequence ID" value="NC_009767.1"/>
</dbReference>
<dbReference type="OrthoDB" id="158062at2"/>